<feature type="region of interest" description="Disordered" evidence="3">
    <location>
        <begin position="532"/>
        <end position="562"/>
    </location>
</feature>
<dbReference type="InterPro" id="IPR005225">
    <property type="entry name" value="Small_GTP-bd"/>
</dbReference>
<feature type="region of interest" description="Disordered" evidence="3">
    <location>
        <begin position="387"/>
        <end position="469"/>
    </location>
</feature>
<dbReference type="Proteomes" id="UP000674318">
    <property type="component" value="Unassembled WGS sequence"/>
</dbReference>
<dbReference type="Gene3D" id="3.40.50.300">
    <property type="entry name" value="P-loop containing nucleotide triphosphate hydrolases"/>
    <property type="match status" value="1"/>
</dbReference>
<dbReference type="GO" id="GO:0005525">
    <property type="term" value="F:GTP binding"/>
    <property type="evidence" value="ECO:0007669"/>
    <property type="project" value="UniProtKB-KW"/>
</dbReference>
<dbReference type="PANTHER" id="PTHR24073">
    <property type="entry name" value="DRAB5-RELATED"/>
    <property type="match status" value="1"/>
</dbReference>
<evidence type="ECO:0000313" key="4">
    <source>
        <dbReference type="EMBL" id="KAG5497559.1"/>
    </source>
</evidence>
<feature type="compositionally biased region" description="Basic and acidic residues" evidence="3">
    <location>
        <begin position="454"/>
        <end position="469"/>
    </location>
</feature>
<dbReference type="InterPro" id="IPR001806">
    <property type="entry name" value="Small_GTPase"/>
</dbReference>
<dbReference type="PROSITE" id="PS51419">
    <property type="entry name" value="RAB"/>
    <property type="match status" value="1"/>
</dbReference>
<feature type="compositionally biased region" description="Pro residues" evidence="3">
    <location>
        <begin position="332"/>
        <end position="341"/>
    </location>
</feature>
<accession>A0A836HU16</accession>
<dbReference type="AlphaFoldDB" id="A0A836HU16"/>
<dbReference type="GO" id="GO:0003924">
    <property type="term" value="F:GTPase activity"/>
    <property type="evidence" value="ECO:0007669"/>
    <property type="project" value="InterPro"/>
</dbReference>
<evidence type="ECO:0000256" key="2">
    <source>
        <dbReference type="ARBA" id="ARBA00023134"/>
    </source>
</evidence>
<dbReference type="KEGG" id="phet:94289898"/>
<name>A0A836HU16_9TRYP</name>
<dbReference type="Pfam" id="PF00071">
    <property type="entry name" value="Ras"/>
    <property type="match status" value="1"/>
</dbReference>
<gene>
    <name evidence="4" type="ORF">JKF63_03823</name>
</gene>
<keyword evidence="5" id="KW-1185">Reference proteome</keyword>
<evidence type="ECO:0000256" key="1">
    <source>
        <dbReference type="ARBA" id="ARBA00022741"/>
    </source>
</evidence>
<dbReference type="SMART" id="SM00175">
    <property type="entry name" value="RAB"/>
    <property type="match status" value="1"/>
</dbReference>
<dbReference type="InterPro" id="IPR027417">
    <property type="entry name" value="P-loop_NTPase"/>
</dbReference>
<feature type="compositionally biased region" description="Polar residues" evidence="3">
    <location>
        <begin position="408"/>
        <end position="430"/>
    </location>
</feature>
<dbReference type="PRINTS" id="PR00449">
    <property type="entry name" value="RASTRNSFRMNG"/>
</dbReference>
<dbReference type="RefSeq" id="XP_067755027.1">
    <property type="nucleotide sequence ID" value="XM_067899821.1"/>
</dbReference>
<dbReference type="EMBL" id="JAFJZO010000031">
    <property type="protein sequence ID" value="KAG5497559.1"/>
    <property type="molecule type" value="Genomic_DNA"/>
</dbReference>
<reference evidence="4 5" key="1">
    <citation type="submission" date="2021-02" db="EMBL/GenBank/DDBJ databases">
        <title>Porcisia hertigi Genome sequencing and assembly.</title>
        <authorList>
            <person name="Almutairi H."/>
            <person name="Gatherer D."/>
        </authorList>
    </citation>
    <scope>NUCLEOTIDE SEQUENCE [LARGE SCALE GENOMIC DNA]</scope>
    <source>
        <strain evidence="4 5">C119</strain>
    </source>
</reference>
<evidence type="ECO:0000313" key="5">
    <source>
        <dbReference type="Proteomes" id="UP000674318"/>
    </source>
</evidence>
<dbReference type="OrthoDB" id="28034at2759"/>
<sequence>MRSCSELAHFDDLDDFTYTEDPAGEPVKVPISKEYVFKVVVLGDYSVGKTSIIKRLLSISSSSFSLKENGSDTEIEDSDDGSNAEEVLEAVTPTLGTDFYSLTLPQVLPGASVRLQIWDTAGLEKYAAQYSNTFRNMSFLVCVFDVTSARSLQNVVDRHLSIAAKHVPDLDQSRVMVVANKIDMVDDVANKTTALRKTRKRAQSPETVFVSQHGADITTESNHDSLVLLADNEGADQDAVVTADKVQAEVFDLFSDVHYAEVSAKTKQHIRRMLRTVCYALLRNSTRGDSSMPIPDKEPASELLKHTALRLHPGATFSTGTIAPASVSSGPYPDPAKPKAPPAATQQNSVNLDNLDSPSKQNSALPTVSWRSAGILSFDIAPLHSCSSSDFSPRDGFDGATEKRDGSNRGSSNIAANQGSPIENSYTQLPSPRESLIKTTTLPPTAKKPQNAFDRNEDLKKRKEREQEEMRALLARASQRKGNPNGVGDRTGDSALVTRGAVERVRDTSTAKLMTAAAMSVPQPEPTFSVLDSLGVSNDHKGRNTAEARASEEEEDDEDGARLQTQLRDRFAQIEHDMRTNAAAAKLRAEKTKKKSKSKGNCNCCLL</sequence>
<feature type="compositionally biased region" description="Basic and acidic residues" evidence="3">
    <location>
        <begin position="538"/>
        <end position="551"/>
    </location>
</feature>
<feature type="compositionally biased region" description="Polar residues" evidence="3">
    <location>
        <begin position="316"/>
        <end position="329"/>
    </location>
</feature>
<proteinExistence type="predicted"/>
<dbReference type="SUPFAM" id="SSF52540">
    <property type="entry name" value="P-loop containing nucleoside triphosphate hydrolases"/>
    <property type="match status" value="1"/>
</dbReference>
<dbReference type="PROSITE" id="PS51421">
    <property type="entry name" value="RAS"/>
    <property type="match status" value="1"/>
</dbReference>
<dbReference type="SMART" id="SM00173">
    <property type="entry name" value="RAS"/>
    <property type="match status" value="1"/>
</dbReference>
<dbReference type="SMART" id="SM00174">
    <property type="entry name" value="RHO"/>
    <property type="match status" value="1"/>
</dbReference>
<feature type="region of interest" description="Disordered" evidence="3">
    <location>
        <begin position="315"/>
        <end position="363"/>
    </location>
</feature>
<dbReference type="NCBIfam" id="TIGR00231">
    <property type="entry name" value="small_GTP"/>
    <property type="match status" value="1"/>
</dbReference>
<evidence type="ECO:0000256" key="3">
    <source>
        <dbReference type="SAM" id="MobiDB-lite"/>
    </source>
</evidence>
<feature type="compositionally biased region" description="Polar residues" evidence="3">
    <location>
        <begin position="345"/>
        <end position="363"/>
    </location>
</feature>
<comment type="caution">
    <text evidence="4">The sequence shown here is derived from an EMBL/GenBank/DDBJ whole genome shotgun (WGS) entry which is preliminary data.</text>
</comment>
<feature type="compositionally biased region" description="Low complexity" evidence="3">
    <location>
        <begin position="438"/>
        <end position="449"/>
    </location>
</feature>
<keyword evidence="2" id="KW-0342">GTP-binding</keyword>
<dbReference type="GeneID" id="94289898"/>
<keyword evidence="1" id="KW-0547">Nucleotide-binding</keyword>
<organism evidence="4 5">
    <name type="scientific">Porcisia hertigi</name>
    <dbReference type="NCBI Taxonomy" id="2761500"/>
    <lineage>
        <taxon>Eukaryota</taxon>
        <taxon>Discoba</taxon>
        <taxon>Euglenozoa</taxon>
        <taxon>Kinetoplastea</taxon>
        <taxon>Metakinetoplastina</taxon>
        <taxon>Trypanosomatida</taxon>
        <taxon>Trypanosomatidae</taxon>
        <taxon>Leishmaniinae</taxon>
        <taxon>Porcisia</taxon>
    </lineage>
</organism>
<protein>
    <submittedName>
        <fullName evidence="4">Uncharacterized protein</fullName>
    </submittedName>
</protein>
<feature type="compositionally biased region" description="Basic and acidic residues" evidence="3">
    <location>
        <begin position="392"/>
        <end position="407"/>
    </location>
</feature>